<evidence type="ECO:0000259" key="2">
    <source>
        <dbReference type="PROSITE" id="PS51938"/>
    </source>
</evidence>
<keyword evidence="4" id="KW-1185">Reference proteome</keyword>
<dbReference type="InterPro" id="IPR024642">
    <property type="entry name" value="SUZ-C"/>
</dbReference>
<feature type="compositionally biased region" description="Low complexity" evidence="1">
    <location>
        <begin position="312"/>
        <end position="323"/>
    </location>
</feature>
<reference evidence="3" key="1">
    <citation type="journal article" date="2020" name="Stud. Mycol.">
        <title>101 Dothideomycetes genomes: a test case for predicting lifestyles and emergence of pathogens.</title>
        <authorList>
            <person name="Haridas S."/>
            <person name="Albert R."/>
            <person name="Binder M."/>
            <person name="Bloem J."/>
            <person name="Labutti K."/>
            <person name="Salamov A."/>
            <person name="Andreopoulos B."/>
            <person name="Baker S."/>
            <person name="Barry K."/>
            <person name="Bills G."/>
            <person name="Bluhm B."/>
            <person name="Cannon C."/>
            <person name="Castanera R."/>
            <person name="Culley D."/>
            <person name="Daum C."/>
            <person name="Ezra D."/>
            <person name="Gonzalez J."/>
            <person name="Henrissat B."/>
            <person name="Kuo A."/>
            <person name="Liang C."/>
            <person name="Lipzen A."/>
            <person name="Lutzoni F."/>
            <person name="Magnuson J."/>
            <person name="Mondo S."/>
            <person name="Nolan M."/>
            <person name="Ohm R."/>
            <person name="Pangilinan J."/>
            <person name="Park H.-J."/>
            <person name="Ramirez L."/>
            <person name="Alfaro M."/>
            <person name="Sun H."/>
            <person name="Tritt A."/>
            <person name="Yoshinaga Y."/>
            <person name="Zwiers L.-H."/>
            <person name="Turgeon B."/>
            <person name="Goodwin S."/>
            <person name="Spatafora J."/>
            <person name="Crous P."/>
            <person name="Grigoriev I."/>
        </authorList>
    </citation>
    <scope>NUCLEOTIDE SEQUENCE</scope>
    <source>
        <strain evidence="3">ATCC 16933</strain>
    </source>
</reference>
<feature type="region of interest" description="Disordered" evidence="1">
    <location>
        <begin position="20"/>
        <end position="323"/>
    </location>
</feature>
<feature type="compositionally biased region" description="Basic and acidic residues" evidence="1">
    <location>
        <begin position="142"/>
        <end position="175"/>
    </location>
</feature>
<feature type="compositionally biased region" description="Acidic residues" evidence="1">
    <location>
        <begin position="132"/>
        <end position="141"/>
    </location>
</feature>
<dbReference type="EMBL" id="MU001710">
    <property type="protein sequence ID" value="KAF2452425.1"/>
    <property type="molecule type" value="Genomic_DNA"/>
</dbReference>
<name>A0A6A6NL40_9PEZI</name>
<feature type="compositionally biased region" description="Gly residues" evidence="1">
    <location>
        <begin position="211"/>
        <end position="221"/>
    </location>
</feature>
<dbReference type="Proteomes" id="UP000799766">
    <property type="component" value="Unassembled WGS sequence"/>
</dbReference>
<organism evidence="3 4">
    <name type="scientific">Lineolata rhizophorae</name>
    <dbReference type="NCBI Taxonomy" id="578093"/>
    <lineage>
        <taxon>Eukaryota</taxon>
        <taxon>Fungi</taxon>
        <taxon>Dikarya</taxon>
        <taxon>Ascomycota</taxon>
        <taxon>Pezizomycotina</taxon>
        <taxon>Dothideomycetes</taxon>
        <taxon>Dothideomycetes incertae sedis</taxon>
        <taxon>Lineolatales</taxon>
        <taxon>Lineolataceae</taxon>
        <taxon>Lineolata</taxon>
    </lineage>
</organism>
<dbReference type="AlphaFoldDB" id="A0A6A6NL40"/>
<evidence type="ECO:0000256" key="1">
    <source>
        <dbReference type="SAM" id="MobiDB-lite"/>
    </source>
</evidence>
<accession>A0A6A6NL40</accession>
<feature type="domain" description="SUZ-C" evidence="2">
    <location>
        <begin position="263"/>
        <end position="314"/>
    </location>
</feature>
<proteinExistence type="predicted"/>
<sequence length="323" mass="33709">MGKKSAVPDAWDDDWETIADKQEETAQDEHQTAEAKISRSERRAKHAEENKRLWESAEAPEPNLFLETQASVPLTSDFKPAVKVLSRKPPPKIASRASPSPSSAASAAPADALSNLSLQDGPATADAAAAAADEDDVDSEEEERRRIERSYAERAARAAREREDKARRYQERREQLFGPSRGEEGGGGGAGSRSGTTPGRGRSGRGKGRGGARGAGAGGAGGREHGYRSGHASPSSADQSPARPPSGAGLRRLLFDPNCAAKPHSVSVQRRENPAVVGGKPAHGGGVAALEEQEPIRAPRGPDGTGRGGFGFAARGGSKGAMS</sequence>
<feature type="compositionally biased region" description="Basic and acidic residues" evidence="1">
    <location>
        <begin position="20"/>
        <end position="55"/>
    </location>
</feature>
<dbReference type="PROSITE" id="PS51938">
    <property type="entry name" value="SUZ_C"/>
    <property type="match status" value="1"/>
</dbReference>
<evidence type="ECO:0000313" key="3">
    <source>
        <dbReference type="EMBL" id="KAF2452425.1"/>
    </source>
</evidence>
<evidence type="ECO:0000313" key="4">
    <source>
        <dbReference type="Proteomes" id="UP000799766"/>
    </source>
</evidence>
<dbReference type="OrthoDB" id="5422283at2759"/>
<feature type="compositionally biased region" description="Low complexity" evidence="1">
    <location>
        <begin position="93"/>
        <end position="131"/>
    </location>
</feature>
<gene>
    <name evidence="3" type="ORF">BDY21DRAFT_425201</name>
</gene>
<protein>
    <recommendedName>
        <fullName evidence="2">SUZ-C domain-containing protein</fullName>
    </recommendedName>
</protein>